<dbReference type="SUPFAM" id="SSF53474">
    <property type="entry name" value="alpha/beta-Hydrolases"/>
    <property type="match status" value="1"/>
</dbReference>
<organism evidence="2 3">
    <name type="scientific">Ramlibacter tataouinensis (strain ATCC BAA-407 / DSM 14655 / LMG 21543 / TTB310)</name>
    <dbReference type="NCBI Taxonomy" id="365046"/>
    <lineage>
        <taxon>Bacteria</taxon>
        <taxon>Pseudomonadati</taxon>
        <taxon>Pseudomonadota</taxon>
        <taxon>Betaproteobacteria</taxon>
        <taxon>Burkholderiales</taxon>
        <taxon>Comamonadaceae</taxon>
        <taxon>Ramlibacter</taxon>
    </lineage>
</organism>
<protein>
    <recommendedName>
        <fullName evidence="1">Serine aminopeptidase S33 domain-containing protein</fullName>
    </recommendedName>
</protein>
<dbReference type="eggNOG" id="COG1073">
    <property type="taxonomic scope" value="Bacteria"/>
</dbReference>
<dbReference type="RefSeq" id="WP_013900231.1">
    <property type="nucleotide sequence ID" value="NC_015677.1"/>
</dbReference>
<dbReference type="STRING" id="365046.Rta_09130"/>
<reference evidence="2 3" key="2">
    <citation type="journal article" date="2011" name="PLoS ONE">
        <title>The Cyst-Dividing Bacterium Ramlibacter tataouinensis TTB310 Genome Reveals a Well-Stocked Toolbox for Adaptation to a Desert Environment.</title>
        <authorList>
            <person name="De Luca G."/>
            <person name="Barakat M."/>
            <person name="Ortet P."/>
            <person name="Fochesato S."/>
            <person name="Jourlin-Castelli C."/>
            <person name="Ansaldi M."/>
            <person name="Py B."/>
            <person name="Fichant G."/>
            <person name="Coutinho P.M."/>
            <person name="Voulhoux R."/>
            <person name="Bastien O."/>
            <person name="Marechal E."/>
            <person name="Henrissat B."/>
            <person name="Quentin Y."/>
            <person name="Noirot P."/>
            <person name="Filloux A."/>
            <person name="Mejean V."/>
            <person name="Dubow M.S."/>
            <person name="Barras F."/>
            <person name="Barbe V."/>
            <person name="Weissenbach J."/>
            <person name="Mihalcescu I."/>
            <person name="Vermeglio A."/>
            <person name="Achouak W."/>
            <person name="Heulin T."/>
        </authorList>
    </citation>
    <scope>NUCLEOTIDE SEQUENCE [LARGE SCALE GENOMIC DNA]</scope>
    <source>
        <strain evidence="3">ATCC BAA-407 / DSM 14655 / LMG 21543 / TTB310</strain>
    </source>
</reference>
<dbReference type="Gene3D" id="3.40.50.1820">
    <property type="entry name" value="alpha/beta hydrolase"/>
    <property type="match status" value="1"/>
</dbReference>
<evidence type="ECO:0000313" key="3">
    <source>
        <dbReference type="Proteomes" id="UP000008385"/>
    </source>
</evidence>
<evidence type="ECO:0000313" key="2">
    <source>
        <dbReference type="EMBL" id="AEG91998.1"/>
    </source>
</evidence>
<keyword evidence="3" id="KW-1185">Reference proteome</keyword>
<feature type="domain" description="Serine aminopeptidase S33" evidence="1">
    <location>
        <begin position="73"/>
        <end position="206"/>
    </location>
</feature>
<dbReference type="KEGG" id="rta:Rta_09130"/>
<dbReference type="EMBL" id="CP000245">
    <property type="protein sequence ID" value="AEG91998.1"/>
    <property type="molecule type" value="Genomic_DNA"/>
</dbReference>
<sequence>MGEAIRTSLAIGQPNGPAAPRWFWHHQLKRPFFGRFMKAWRWPADVPQDGWERVRIASPSHCSLAAVLKPAPQARGVVVCAHPMGLAAKGFWLRYGHAQALHGAGYHVLAFDFNGFGESPSTNFGYPQDVMAAGQWARQRFPGLPVHALAASFGAMNTLDAIDDPRFPFDSVVAEGCAPSLAQFWKAYPFAHAVLQLARRIAPASERRLRPSAHLPQAKPGVPLLLIHSRADRWTPVAFGDELERAASPATPLKRLVLARADHTHGLRDEPERWLPAVLAFLEETQER</sequence>
<evidence type="ECO:0000259" key="1">
    <source>
        <dbReference type="Pfam" id="PF12146"/>
    </source>
</evidence>
<name>F5XZ10_RAMTT</name>
<proteinExistence type="predicted"/>
<dbReference type="InterPro" id="IPR029058">
    <property type="entry name" value="AB_hydrolase_fold"/>
</dbReference>
<dbReference type="Pfam" id="PF12146">
    <property type="entry name" value="Hydrolase_4"/>
    <property type="match status" value="1"/>
</dbReference>
<dbReference type="InterPro" id="IPR022742">
    <property type="entry name" value="Hydrolase_4"/>
</dbReference>
<accession>F5XZ10</accession>
<dbReference type="PATRIC" id="fig|365046.3.peg.933"/>
<dbReference type="HOGENOM" id="CLU_993448_0_0_4"/>
<dbReference type="Proteomes" id="UP000008385">
    <property type="component" value="Chromosome"/>
</dbReference>
<dbReference type="AlphaFoldDB" id="F5XZ10"/>
<reference evidence="3" key="1">
    <citation type="submission" date="2006-01" db="EMBL/GenBank/DDBJ databases">
        <title>Genome of the cyst-dividing bacterium Ramlibacter tataouinensis.</title>
        <authorList>
            <person name="Barakat M."/>
            <person name="Ortet P."/>
            <person name="De Luca G."/>
            <person name="Jourlin-Castelli C."/>
            <person name="Ansaldi M."/>
            <person name="Py B."/>
            <person name="Fichant G."/>
            <person name="Coutinho P."/>
            <person name="Voulhoux R."/>
            <person name="Bastien O."/>
            <person name="Roy S."/>
            <person name="Marechal E."/>
            <person name="Henrissat B."/>
            <person name="Quentin Y."/>
            <person name="Noirot P."/>
            <person name="Filloux A."/>
            <person name="Mejean V."/>
            <person name="DuBow M."/>
            <person name="Barras F."/>
            <person name="Heulin T."/>
        </authorList>
    </citation>
    <scope>NUCLEOTIDE SEQUENCE [LARGE SCALE GENOMIC DNA]</scope>
    <source>
        <strain evidence="3">ATCC BAA-407 / DSM 14655 / LMG 21543 / TTB310</strain>
    </source>
</reference>
<dbReference type="OrthoDB" id="636008at2"/>
<gene>
    <name evidence="2" type="ordered locus">Rta_09130</name>
</gene>